<dbReference type="Gene3D" id="3.30.1330.40">
    <property type="entry name" value="RutC-like"/>
    <property type="match status" value="1"/>
</dbReference>
<evidence type="ECO:0000313" key="2">
    <source>
        <dbReference type="EMBL" id="OIP95781.1"/>
    </source>
</evidence>
<dbReference type="Pfam" id="PF01042">
    <property type="entry name" value="Ribonuc_L-PSP"/>
    <property type="match status" value="1"/>
</dbReference>
<accession>A0A1J5IFD5</accession>
<dbReference type="NCBIfam" id="TIGR00004">
    <property type="entry name" value="Rid family detoxifying hydrolase"/>
    <property type="match status" value="1"/>
</dbReference>
<dbReference type="GO" id="GO:0019239">
    <property type="term" value="F:deaminase activity"/>
    <property type="evidence" value="ECO:0007669"/>
    <property type="project" value="TreeGrafter"/>
</dbReference>
<dbReference type="PANTHER" id="PTHR11803">
    <property type="entry name" value="2-IMINOBUTANOATE/2-IMINOPROPANOATE DEAMINASE RIDA"/>
    <property type="match status" value="1"/>
</dbReference>
<proteinExistence type="inferred from homology"/>
<sequence>MKTAISTVQAPKAAGPYSQAIANGDLVFTSGQVPLRPDGTMVTGEIGEQTRQIMQNLSAVLEAGGLSFADVVKTTIYVTDMTVYARINEVYGSFLSAPYPARETIGVAALPLGAQVEISMVAVKA</sequence>
<dbReference type="SUPFAM" id="SSF55298">
    <property type="entry name" value="YjgF-like"/>
    <property type="match status" value="1"/>
</dbReference>
<gene>
    <name evidence="2" type="ORF">AUK40_05765</name>
</gene>
<organism evidence="2 3">
    <name type="scientific">Candidatus Wirthbacteria bacterium CG2_30_54_11</name>
    <dbReference type="NCBI Taxonomy" id="1817892"/>
    <lineage>
        <taxon>Bacteria</taxon>
        <taxon>Candidatus Wirthbacteria</taxon>
    </lineage>
</organism>
<dbReference type="InterPro" id="IPR006056">
    <property type="entry name" value="RidA"/>
</dbReference>
<dbReference type="EMBL" id="MNZT01000103">
    <property type="protein sequence ID" value="OIP95781.1"/>
    <property type="molecule type" value="Genomic_DNA"/>
</dbReference>
<comment type="similarity">
    <text evidence="1">Belongs to the RutC family.</text>
</comment>
<evidence type="ECO:0008006" key="4">
    <source>
        <dbReference type="Google" id="ProtNLM"/>
    </source>
</evidence>
<dbReference type="GO" id="GO:0005829">
    <property type="term" value="C:cytosol"/>
    <property type="evidence" value="ECO:0007669"/>
    <property type="project" value="TreeGrafter"/>
</dbReference>
<protein>
    <recommendedName>
        <fullName evidence="4">Reactive intermediate/imine deaminase</fullName>
    </recommendedName>
</protein>
<evidence type="ECO:0000256" key="1">
    <source>
        <dbReference type="ARBA" id="ARBA00010552"/>
    </source>
</evidence>
<dbReference type="FunFam" id="3.30.1330.40:FF:000001">
    <property type="entry name" value="L-PSP family endoribonuclease"/>
    <property type="match status" value="1"/>
</dbReference>
<dbReference type="Proteomes" id="UP000183245">
    <property type="component" value="Unassembled WGS sequence"/>
</dbReference>
<reference evidence="2 3" key="1">
    <citation type="journal article" date="2016" name="Environ. Microbiol.">
        <title>Genomic resolution of a cold subsurface aquifer community provides metabolic insights for novel microbes adapted to high CO concentrations.</title>
        <authorList>
            <person name="Probst A.J."/>
            <person name="Castelle C.J."/>
            <person name="Singh A."/>
            <person name="Brown C.T."/>
            <person name="Anantharaman K."/>
            <person name="Sharon I."/>
            <person name="Hug L.A."/>
            <person name="Burstein D."/>
            <person name="Emerson J.B."/>
            <person name="Thomas B.C."/>
            <person name="Banfield J.F."/>
        </authorList>
    </citation>
    <scope>NUCLEOTIDE SEQUENCE [LARGE SCALE GENOMIC DNA]</scope>
    <source>
        <strain evidence="2">CG2_30_54_11</strain>
    </source>
</reference>
<dbReference type="AlphaFoldDB" id="A0A1J5IFD5"/>
<evidence type="ECO:0000313" key="3">
    <source>
        <dbReference type="Proteomes" id="UP000183245"/>
    </source>
</evidence>
<dbReference type="PANTHER" id="PTHR11803:SF39">
    <property type="entry name" value="2-IMINOBUTANOATE_2-IMINOPROPANOATE DEAMINASE"/>
    <property type="match status" value="1"/>
</dbReference>
<dbReference type="STRING" id="1817892.AUK40_05765"/>
<name>A0A1J5IFD5_9BACT</name>
<dbReference type="CDD" id="cd00448">
    <property type="entry name" value="YjgF_YER057c_UK114_family"/>
    <property type="match status" value="1"/>
</dbReference>
<dbReference type="InterPro" id="IPR006175">
    <property type="entry name" value="YjgF/YER057c/UK114"/>
</dbReference>
<dbReference type="InterPro" id="IPR035959">
    <property type="entry name" value="RutC-like_sf"/>
</dbReference>
<comment type="caution">
    <text evidence="2">The sequence shown here is derived from an EMBL/GenBank/DDBJ whole genome shotgun (WGS) entry which is preliminary data.</text>
</comment>